<feature type="transmembrane region" description="Helical" evidence="6">
    <location>
        <begin position="140"/>
        <end position="161"/>
    </location>
</feature>
<sequence length="493" mass="55394">MLVDNITSVVNGGINITNETFNMTIEEEEEDIWPAYLTWIQKFFASMSILCSYVICREIISDLRNKSNVRSNCASPRVRNQTGSSLQSSIGCTLLNLSIADMIFSFAVFLGEWPAPKDTRFIHHASGNEAFCTFQGWLRAVGYLASPMFSVALNTFSLLLVRYRWRDQQLRKTEYKVRIGIWLYCLAWSIVPIPLHAYNSDWDVCWVVPAPLDCIDDCTRGLGAMYLEIYFTFIHIWVCLVSSIVLMAILVHTVKSIEDKVSKYNHNSKSKVAASRSGMGIMKGETTVPFSSHQQKGDQEKALPIETNQHEHDNDNDSDNSNESIASRNVEKNNSDISSNHDKAFNTQDGEMNTENDPEKGNEGYHANTRKSFRSGVTRKLSSLSITIGLSKNRKARAVARQCTLYTLAFLSTHLLDVIASIICKVNPGEFYRDLDIVAYMVFQPALGTINFLVFSRNRYTMATPEGRFLRGIFCCGVAKKTAAPGVIDKALP</sequence>
<proteinExistence type="predicted"/>
<feature type="transmembrane region" description="Helical" evidence="6">
    <location>
        <begin position="229"/>
        <end position="251"/>
    </location>
</feature>
<feature type="transmembrane region" description="Helical" evidence="6">
    <location>
        <begin position="181"/>
        <end position="198"/>
    </location>
</feature>
<keyword evidence="4 6" id="KW-0472">Membrane</keyword>
<evidence type="ECO:0000256" key="5">
    <source>
        <dbReference type="SAM" id="MobiDB-lite"/>
    </source>
</evidence>
<comment type="subcellular location">
    <subcellularLocation>
        <location evidence="1">Membrane</location>
        <topology evidence="1">Multi-pass membrane protein</topology>
    </subcellularLocation>
</comment>
<protein>
    <recommendedName>
        <fullName evidence="8">G-protein coupled receptors family 1 profile domain-containing protein</fullName>
    </recommendedName>
</protein>
<evidence type="ECO:0000256" key="4">
    <source>
        <dbReference type="ARBA" id="ARBA00023136"/>
    </source>
</evidence>
<evidence type="ECO:0000256" key="3">
    <source>
        <dbReference type="ARBA" id="ARBA00022989"/>
    </source>
</evidence>
<dbReference type="CDD" id="cd00637">
    <property type="entry name" value="7tm_classA_rhodopsin-like"/>
    <property type="match status" value="1"/>
</dbReference>
<evidence type="ECO:0000256" key="2">
    <source>
        <dbReference type="ARBA" id="ARBA00022692"/>
    </source>
</evidence>
<accession>A0A7S4QWJ5</accession>
<dbReference type="PANTHER" id="PTHR23112:SF0">
    <property type="entry name" value="TRANSMEMBRANE PROTEIN 116"/>
    <property type="match status" value="1"/>
</dbReference>
<gene>
    <name evidence="7" type="ORF">DBRI00130_LOCUS9102</name>
</gene>
<feature type="transmembrane region" description="Helical" evidence="6">
    <location>
        <begin position="89"/>
        <end position="110"/>
    </location>
</feature>
<dbReference type="Gene3D" id="1.20.1070.10">
    <property type="entry name" value="Rhodopsin 7-helix transmembrane proteins"/>
    <property type="match status" value="1"/>
</dbReference>
<evidence type="ECO:0000313" key="7">
    <source>
        <dbReference type="EMBL" id="CAE4596167.1"/>
    </source>
</evidence>
<reference evidence="7" key="1">
    <citation type="submission" date="2021-01" db="EMBL/GenBank/DDBJ databases">
        <authorList>
            <person name="Corre E."/>
            <person name="Pelletier E."/>
            <person name="Niang G."/>
            <person name="Scheremetjew M."/>
            <person name="Finn R."/>
            <person name="Kale V."/>
            <person name="Holt S."/>
            <person name="Cochrane G."/>
            <person name="Meng A."/>
            <person name="Brown T."/>
            <person name="Cohen L."/>
        </authorList>
    </citation>
    <scope>NUCLEOTIDE SEQUENCE</scope>
    <source>
        <strain evidence="7">GSO104</strain>
    </source>
</reference>
<feature type="transmembrane region" description="Helical" evidence="6">
    <location>
        <begin position="435"/>
        <end position="455"/>
    </location>
</feature>
<keyword evidence="3 6" id="KW-1133">Transmembrane helix</keyword>
<name>A0A7S4QWJ5_9STRA</name>
<evidence type="ECO:0008006" key="8">
    <source>
        <dbReference type="Google" id="ProtNLM"/>
    </source>
</evidence>
<feature type="compositionally biased region" description="Polar residues" evidence="5">
    <location>
        <begin position="345"/>
        <end position="355"/>
    </location>
</feature>
<feature type="transmembrane region" description="Helical" evidence="6">
    <location>
        <begin position="403"/>
        <end position="423"/>
    </location>
</feature>
<feature type="region of interest" description="Disordered" evidence="5">
    <location>
        <begin position="329"/>
        <end position="372"/>
    </location>
</feature>
<dbReference type="AlphaFoldDB" id="A0A7S4QWJ5"/>
<dbReference type="SUPFAM" id="SSF81321">
    <property type="entry name" value="Family A G protein-coupled receptor-like"/>
    <property type="match status" value="1"/>
</dbReference>
<organism evidence="7">
    <name type="scientific">Ditylum brightwellii</name>
    <dbReference type="NCBI Taxonomy" id="49249"/>
    <lineage>
        <taxon>Eukaryota</taxon>
        <taxon>Sar</taxon>
        <taxon>Stramenopiles</taxon>
        <taxon>Ochrophyta</taxon>
        <taxon>Bacillariophyta</taxon>
        <taxon>Mediophyceae</taxon>
        <taxon>Lithodesmiophycidae</taxon>
        <taxon>Lithodesmiales</taxon>
        <taxon>Lithodesmiaceae</taxon>
        <taxon>Ditylum</taxon>
    </lineage>
</organism>
<dbReference type="GO" id="GO:0007189">
    <property type="term" value="P:adenylate cyclase-activating G protein-coupled receptor signaling pathway"/>
    <property type="evidence" value="ECO:0007669"/>
    <property type="project" value="TreeGrafter"/>
</dbReference>
<keyword evidence="2 6" id="KW-0812">Transmembrane</keyword>
<evidence type="ECO:0000256" key="1">
    <source>
        <dbReference type="ARBA" id="ARBA00004141"/>
    </source>
</evidence>
<dbReference type="GO" id="GO:0005886">
    <property type="term" value="C:plasma membrane"/>
    <property type="evidence" value="ECO:0007669"/>
    <property type="project" value="TreeGrafter"/>
</dbReference>
<dbReference type="PANTHER" id="PTHR23112">
    <property type="entry name" value="G PROTEIN-COUPLED RECEPTOR 157-RELATED"/>
    <property type="match status" value="1"/>
</dbReference>
<dbReference type="GO" id="GO:0004930">
    <property type="term" value="F:G protein-coupled receptor activity"/>
    <property type="evidence" value="ECO:0007669"/>
    <property type="project" value="TreeGrafter"/>
</dbReference>
<evidence type="ECO:0000256" key="6">
    <source>
        <dbReference type="SAM" id="Phobius"/>
    </source>
</evidence>
<feature type="compositionally biased region" description="Basic and acidic residues" evidence="5">
    <location>
        <begin position="329"/>
        <end position="344"/>
    </location>
</feature>
<dbReference type="EMBL" id="HBNS01011264">
    <property type="protein sequence ID" value="CAE4596167.1"/>
    <property type="molecule type" value="Transcribed_RNA"/>
</dbReference>